<evidence type="ECO:0000313" key="3">
    <source>
        <dbReference type="Proteomes" id="UP001221898"/>
    </source>
</evidence>
<feature type="compositionally biased region" description="Basic and acidic residues" evidence="1">
    <location>
        <begin position="75"/>
        <end position="92"/>
    </location>
</feature>
<sequence>MVPSGLKAGWLQPCSKDDGIDIDTLAAEIEAAGAPKAQATGRGKKKKSGKKEEFDEDDILNELEELSIESQGAKSNKEPSVDKKPDARKETEPEPTLTKAEKKKVCKWKKGSFEDGDEAQWLGENENDSSQKVKRTRVAPFTTAYSDSEDEGSKPKKKTKGGKKGGRKDLSEDDEVEEQWGSANKGGGSRDLDGNSSEVKQKTCSRGNQKGKGRADSGSEEEGAEEEEGNFKMKTAAQKKVEKKERDRKKKEEEWAKLRKKKEIEKNEAEKPTEAVSKKEATKKQLVAAPPTLISEEQEGANTQGDEETERDKKKKDNKKKKDEKEEKEKKKGPSKATVKAMQEALARMKEEVERNKKEEEERL</sequence>
<feature type="compositionally biased region" description="Basic and acidic residues" evidence="1">
    <location>
        <begin position="320"/>
        <end position="332"/>
    </location>
</feature>
<dbReference type="EMBL" id="JAINUG010000403">
    <property type="protein sequence ID" value="KAJ8372391.1"/>
    <property type="molecule type" value="Genomic_DNA"/>
</dbReference>
<dbReference type="Proteomes" id="UP001221898">
    <property type="component" value="Unassembled WGS sequence"/>
</dbReference>
<feature type="compositionally biased region" description="Acidic residues" evidence="1">
    <location>
        <begin position="218"/>
        <end position="228"/>
    </location>
</feature>
<comment type="caution">
    <text evidence="2">The sequence shown here is derived from an EMBL/GenBank/DDBJ whole genome shotgun (WGS) entry which is preliminary data.</text>
</comment>
<feature type="compositionally biased region" description="Polar residues" evidence="1">
    <location>
        <begin position="194"/>
        <end position="208"/>
    </location>
</feature>
<reference evidence="2" key="1">
    <citation type="journal article" date="2023" name="Science">
        <title>Genome structures resolve the early diversification of teleost fishes.</title>
        <authorList>
            <person name="Parey E."/>
            <person name="Louis A."/>
            <person name="Montfort J."/>
            <person name="Bouchez O."/>
            <person name="Roques C."/>
            <person name="Iampietro C."/>
            <person name="Lluch J."/>
            <person name="Castinel A."/>
            <person name="Donnadieu C."/>
            <person name="Desvignes T."/>
            <person name="Floi Bucao C."/>
            <person name="Jouanno E."/>
            <person name="Wen M."/>
            <person name="Mejri S."/>
            <person name="Dirks R."/>
            <person name="Jansen H."/>
            <person name="Henkel C."/>
            <person name="Chen W.J."/>
            <person name="Zahm M."/>
            <person name="Cabau C."/>
            <person name="Klopp C."/>
            <person name="Thompson A.W."/>
            <person name="Robinson-Rechavi M."/>
            <person name="Braasch I."/>
            <person name="Lecointre G."/>
            <person name="Bobe J."/>
            <person name="Postlethwait J.H."/>
            <person name="Berthelot C."/>
            <person name="Roest Crollius H."/>
            <person name="Guiguen Y."/>
        </authorList>
    </citation>
    <scope>NUCLEOTIDE SEQUENCE</scope>
    <source>
        <strain evidence="2">NC1722</strain>
    </source>
</reference>
<feature type="compositionally biased region" description="Acidic residues" evidence="1">
    <location>
        <begin position="54"/>
        <end position="67"/>
    </location>
</feature>
<evidence type="ECO:0000256" key="1">
    <source>
        <dbReference type="SAM" id="MobiDB-lite"/>
    </source>
</evidence>
<dbReference type="AlphaFoldDB" id="A0AAD7W0Y4"/>
<organism evidence="2 3">
    <name type="scientific">Aldrovandia affinis</name>
    <dbReference type="NCBI Taxonomy" id="143900"/>
    <lineage>
        <taxon>Eukaryota</taxon>
        <taxon>Metazoa</taxon>
        <taxon>Chordata</taxon>
        <taxon>Craniata</taxon>
        <taxon>Vertebrata</taxon>
        <taxon>Euteleostomi</taxon>
        <taxon>Actinopterygii</taxon>
        <taxon>Neopterygii</taxon>
        <taxon>Teleostei</taxon>
        <taxon>Notacanthiformes</taxon>
        <taxon>Halosauridae</taxon>
        <taxon>Aldrovandia</taxon>
    </lineage>
</organism>
<feature type="region of interest" description="Disordered" evidence="1">
    <location>
        <begin position="33"/>
        <end position="364"/>
    </location>
</feature>
<proteinExistence type="predicted"/>
<gene>
    <name evidence="2" type="ORF">AAFF_G00289660</name>
</gene>
<feature type="compositionally biased region" description="Basic residues" evidence="1">
    <location>
        <begin position="101"/>
        <end position="110"/>
    </location>
</feature>
<feature type="compositionally biased region" description="Basic and acidic residues" evidence="1">
    <location>
        <begin position="347"/>
        <end position="364"/>
    </location>
</feature>
<feature type="compositionally biased region" description="Basic residues" evidence="1">
    <location>
        <begin position="155"/>
        <end position="166"/>
    </location>
</feature>
<evidence type="ECO:0000313" key="2">
    <source>
        <dbReference type="EMBL" id="KAJ8372391.1"/>
    </source>
</evidence>
<feature type="compositionally biased region" description="Basic and acidic residues" evidence="1">
    <location>
        <begin position="239"/>
        <end position="283"/>
    </location>
</feature>
<name>A0AAD7W0Y4_9TELE</name>
<keyword evidence="3" id="KW-1185">Reference proteome</keyword>
<protein>
    <submittedName>
        <fullName evidence="2">Uncharacterized protein</fullName>
    </submittedName>
</protein>
<accession>A0AAD7W0Y4</accession>